<reference evidence="2 3" key="1">
    <citation type="submission" date="2020-08" db="EMBL/GenBank/DDBJ databases">
        <title>A Genomic Blueprint of the Chicken Gut Microbiome.</title>
        <authorList>
            <person name="Gilroy R."/>
            <person name="Ravi A."/>
            <person name="Getino M."/>
            <person name="Pursley I."/>
            <person name="Horton D.L."/>
            <person name="Alikhan N.-F."/>
            <person name="Baker D."/>
            <person name="Gharbi K."/>
            <person name="Hall N."/>
            <person name="Watson M."/>
            <person name="Adriaenssens E.M."/>
            <person name="Foster-Nyarko E."/>
            <person name="Jarju S."/>
            <person name="Secka A."/>
            <person name="Antonio M."/>
            <person name="Oren A."/>
            <person name="Chaudhuri R."/>
            <person name="La Ragione R.M."/>
            <person name="Hildebrand F."/>
            <person name="Pallen M.J."/>
        </authorList>
    </citation>
    <scope>NUCLEOTIDE SEQUENCE [LARGE SCALE GENOMIC DNA]</scope>
    <source>
        <strain evidence="2 3">Sa5YUA1</strain>
    </source>
</reference>
<keyword evidence="3" id="KW-1185">Reference proteome</keyword>
<keyword evidence="1" id="KW-1133">Transmembrane helix</keyword>
<organism evidence="2 3">
    <name type="scientific">Cytobacillus stercorigallinarum</name>
    <dbReference type="NCBI Taxonomy" id="2762240"/>
    <lineage>
        <taxon>Bacteria</taxon>
        <taxon>Bacillati</taxon>
        <taxon>Bacillota</taxon>
        <taxon>Bacilli</taxon>
        <taxon>Bacillales</taxon>
        <taxon>Bacillaceae</taxon>
        <taxon>Cytobacillus</taxon>
    </lineage>
</organism>
<accession>A0ABR8QN61</accession>
<evidence type="ECO:0000313" key="3">
    <source>
        <dbReference type="Proteomes" id="UP000657931"/>
    </source>
</evidence>
<proteinExistence type="predicted"/>
<feature type="transmembrane region" description="Helical" evidence="1">
    <location>
        <begin position="47"/>
        <end position="68"/>
    </location>
</feature>
<gene>
    <name evidence="2" type="ORF">H9655_08035</name>
</gene>
<evidence type="ECO:0000256" key="1">
    <source>
        <dbReference type="SAM" id="Phobius"/>
    </source>
</evidence>
<sequence length="75" mass="8112">MQRLTKEVYTRGALIILAFAPVFGGMGSLIAVSIICGPFTVFYGLQIGYILLVNSGIVLFIAVIVSCLQKVLKMM</sequence>
<comment type="caution">
    <text evidence="2">The sequence shown here is derived from an EMBL/GenBank/DDBJ whole genome shotgun (WGS) entry which is preliminary data.</text>
</comment>
<protein>
    <submittedName>
        <fullName evidence="2">Uncharacterized protein</fullName>
    </submittedName>
</protein>
<evidence type="ECO:0000313" key="2">
    <source>
        <dbReference type="EMBL" id="MBD7936978.1"/>
    </source>
</evidence>
<name>A0ABR8QN61_9BACI</name>
<keyword evidence="1" id="KW-0812">Transmembrane</keyword>
<feature type="transmembrane region" description="Helical" evidence="1">
    <location>
        <begin position="12"/>
        <end position="35"/>
    </location>
</feature>
<dbReference type="Proteomes" id="UP000657931">
    <property type="component" value="Unassembled WGS sequence"/>
</dbReference>
<dbReference type="EMBL" id="JACSQT010000003">
    <property type="protein sequence ID" value="MBD7936978.1"/>
    <property type="molecule type" value="Genomic_DNA"/>
</dbReference>
<keyword evidence="1" id="KW-0472">Membrane</keyword>